<gene>
    <name evidence="2" type="ORF">B0T20DRAFT_404678</name>
</gene>
<feature type="region of interest" description="Disordered" evidence="1">
    <location>
        <begin position="1"/>
        <end position="30"/>
    </location>
</feature>
<proteinExistence type="predicted"/>
<evidence type="ECO:0000256" key="1">
    <source>
        <dbReference type="SAM" id="MobiDB-lite"/>
    </source>
</evidence>
<feature type="compositionally biased region" description="Polar residues" evidence="1">
    <location>
        <begin position="1"/>
        <end position="25"/>
    </location>
</feature>
<protein>
    <submittedName>
        <fullName evidence="2">Uncharacterized protein</fullName>
    </submittedName>
</protein>
<keyword evidence="3" id="KW-1185">Reference proteome</keyword>
<evidence type="ECO:0000313" key="3">
    <source>
        <dbReference type="Proteomes" id="UP001281003"/>
    </source>
</evidence>
<reference evidence="2" key="1">
    <citation type="journal article" date="2023" name="Mol. Phylogenet. Evol.">
        <title>Genome-scale phylogeny and comparative genomics of the fungal order Sordariales.</title>
        <authorList>
            <person name="Hensen N."/>
            <person name="Bonometti L."/>
            <person name="Westerberg I."/>
            <person name="Brannstrom I.O."/>
            <person name="Guillou S."/>
            <person name="Cros-Aarteil S."/>
            <person name="Calhoun S."/>
            <person name="Haridas S."/>
            <person name="Kuo A."/>
            <person name="Mondo S."/>
            <person name="Pangilinan J."/>
            <person name="Riley R."/>
            <person name="LaButti K."/>
            <person name="Andreopoulos B."/>
            <person name="Lipzen A."/>
            <person name="Chen C."/>
            <person name="Yan M."/>
            <person name="Daum C."/>
            <person name="Ng V."/>
            <person name="Clum A."/>
            <person name="Steindorff A."/>
            <person name="Ohm R.A."/>
            <person name="Martin F."/>
            <person name="Silar P."/>
            <person name="Natvig D.O."/>
            <person name="Lalanne C."/>
            <person name="Gautier V."/>
            <person name="Ament-Velasquez S.L."/>
            <person name="Kruys A."/>
            <person name="Hutchinson M.I."/>
            <person name="Powell A.J."/>
            <person name="Barry K."/>
            <person name="Miller A.N."/>
            <person name="Grigoriev I.V."/>
            <person name="Debuchy R."/>
            <person name="Gladieux P."/>
            <person name="Hiltunen Thoren M."/>
            <person name="Johannesson H."/>
        </authorList>
    </citation>
    <scope>NUCLEOTIDE SEQUENCE</scope>
    <source>
        <strain evidence="2">FGSC 1904</strain>
    </source>
</reference>
<dbReference type="AlphaFoldDB" id="A0AAE0UDU7"/>
<sequence length="244" mass="27950">MSSNQQQQPIAQSASTPATPTNSNPLIPKTLDIKLDQNSSPLRDRDLLQNWTEFWNVLSRNTHWKTLTGYARRITINDNKVEVRIMHSSWGSGYKTSPYRCNTPEEALAKTQAAVNILLQLGFKLSPISKSRNAHPGNVHLYWGHPSLGLVKRNIPALARAIEEDEDVKKIYRKWSDRYEFDCSGQLWIFYLEYFRQKKDGESVSQKETKKETDISVKPDKEESVDGEAKDLRVNGEEEGKVDE</sequence>
<comment type="caution">
    <text evidence="2">The sequence shown here is derived from an EMBL/GenBank/DDBJ whole genome shotgun (WGS) entry which is preliminary data.</text>
</comment>
<dbReference type="EMBL" id="JAUTDP010000003">
    <property type="protein sequence ID" value="KAK3400551.1"/>
    <property type="molecule type" value="Genomic_DNA"/>
</dbReference>
<dbReference type="Proteomes" id="UP001281003">
    <property type="component" value="Unassembled WGS sequence"/>
</dbReference>
<feature type="region of interest" description="Disordered" evidence="1">
    <location>
        <begin position="200"/>
        <end position="244"/>
    </location>
</feature>
<reference evidence="2" key="2">
    <citation type="submission" date="2023-07" db="EMBL/GenBank/DDBJ databases">
        <authorList>
            <consortium name="Lawrence Berkeley National Laboratory"/>
            <person name="Haridas S."/>
            <person name="Hensen N."/>
            <person name="Bonometti L."/>
            <person name="Westerberg I."/>
            <person name="Brannstrom I.O."/>
            <person name="Guillou S."/>
            <person name="Cros-Aarteil S."/>
            <person name="Calhoun S."/>
            <person name="Kuo A."/>
            <person name="Mondo S."/>
            <person name="Pangilinan J."/>
            <person name="Riley R."/>
            <person name="LaButti K."/>
            <person name="Andreopoulos B."/>
            <person name="Lipzen A."/>
            <person name="Chen C."/>
            <person name="Yanf M."/>
            <person name="Daum C."/>
            <person name="Ng V."/>
            <person name="Clum A."/>
            <person name="Steindorff A."/>
            <person name="Ohm R."/>
            <person name="Martin F."/>
            <person name="Silar P."/>
            <person name="Natvig D."/>
            <person name="Lalanne C."/>
            <person name="Gautier V."/>
            <person name="Ament-velasquez S.L."/>
            <person name="Kruys A."/>
            <person name="Hutchinson M.I."/>
            <person name="Powell A.J."/>
            <person name="Barry K."/>
            <person name="Miller A.N."/>
            <person name="Grigoriev I.V."/>
            <person name="Debuchy R."/>
            <person name="Gladieux P."/>
            <person name="Thoren M.H."/>
            <person name="Johannesson H."/>
        </authorList>
    </citation>
    <scope>NUCLEOTIDE SEQUENCE</scope>
    <source>
        <strain evidence="2">FGSC 1904</strain>
    </source>
</reference>
<organism evidence="2 3">
    <name type="scientific">Sordaria brevicollis</name>
    <dbReference type="NCBI Taxonomy" id="83679"/>
    <lineage>
        <taxon>Eukaryota</taxon>
        <taxon>Fungi</taxon>
        <taxon>Dikarya</taxon>
        <taxon>Ascomycota</taxon>
        <taxon>Pezizomycotina</taxon>
        <taxon>Sordariomycetes</taxon>
        <taxon>Sordariomycetidae</taxon>
        <taxon>Sordariales</taxon>
        <taxon>Sordariaceae</taxon>
        <taxon>Sordaria</taxon>
    </lineage>
</organism>
<name>A0AAE0UDU7_SORBR</name>
<evidence type="ECO:0000313" key="2">
    <source>
        <dbReference type="EMBL" id="KAK3400551.1"/>
    </source>
</evidence>
<accession>A0AAE0UDU7</accession>